<dbReference type="EMBL" id="OAOP01000010">
    <property type="protein sequence ID" value="SNX74881.1"/>
    <property type="molecule type" value="Genomic_DNA"/>
</dbReference>
<dbReference type="Pfam" id="PF13524">
    <property type="entry name" value="Glyco_trans_1_2"/>
    <property type="match status" value="1"/>
</dbReference>
<name>A0A285D4Z2_9BACI</name>
<gene>
    <name evidence="2" type="ORF">SAMN05877753_110135</name>
</gene>
<keyword evidence="3" id="KW-1185">Reference proteome</keyword>
<organism evidence="2 3">
    <name type="scientific">Bacillus oleivorans</name>
    <dbReference type="NCBI Taxonomy" id="1448271"/>
    <lineage>
        <taxon>Bacteria</taxon>
        <taxon>Bacillati</taxon>
        <taxon>Bacillota</taxon>
        <taxon>Bacilli</taxon>
        <taxon>Bacillales</taxon>
        <taxon>Bacillaceae</taxon>
        <taxon>Bacillus</taxon>
    </lineage>
</organism>
<proteinExistence type="predicted"/>
<sequence length="322" mass="37723">MNILLISSSGKGIYPHIEKSIEDAFLAFNHTISKIEPVYSPDTIETINRLNPELVLSIVGHKMDPKLIKFIKKREMNLCIWLTEDPFYMDYSMKIIEDYDFIFTVDLGAFEFYKKMFPNKHIFHLPLGTDPSIYYPEPADKLFDLCLVGYPYPERIDLVNHILKTTSYSIILAGPLWKGVIRNINNLKKMNIIGKWIEPSTVREIFNRSKIILNPHRSSQFAKNKNTLNIESKSINNRTFDIAACGGFQLISDKPDIEQHFDHPCEMVSFSNEDNCIDLIHHFISDEKKRNDYSHHAHRRVLNNHTFLHRIQFMINQINFYK</sequence>
<accession>A0A285D4Z2</accession>
<evidence type="ECO:0000313" key="2">
    <source>
        <dbReference type="EMBL" id="SNX74881.1"/>
    </source>
</evidence>
<dbReference type="AlphaFoldDB" id="A0A285D4Z2"/>
<evidence type="ECO:0000313" key="3">
    <source>
        <dbReference type="Proteomes" id="UP000219546"/>
    </source>
</evidence>
<evidence type="ECO:0000259" key="1">
    <source>
        <dbReference type="Pfam" id="PF13524"/>
    </source>
</evidence>
<dbReference type="RefSeq" id="WP_097160174.1">
    <property type="nucleotide sequence ID" value="NZ_JBEPMQ010000011.1"/>
</dbReference>
<dbReference type="OrthoDB" id="110463at2"/>
<protein>
    <submittedName>
        <fullName evidence="2">Spore maturation protein CgeB</fullName>
    </submittedName>
</protein>
<dbReference type="InterPro" id="IPR055259">
    <property type="entry name" value="YkvP/CgeB_Glyco_trans-like"/>
</dbReference>
<reference evidence="2 3" key="1">
    <citation type="submission" date="2017-08" db="EMBL/GenBank/DDBJ databases">
        <authorList>
            <person name="de Groot N.N."/>
        </authorList>
    </citation>
    <scope>NUCLEOTIDE SEQUENCE [LARGE SCALE GENOMIC DNA]</scope>
    <source>
        <strain evidence="2 3">JC228</strain>
    </source>
</reference>
<feature type="domain" description="Spore protein YkvP/CgeB glycosyl transferase-like" evidence="1">
    <location>
        <begin position="167"/>
        <end position="315"/>
    </location>
</feature>
<dbReference type="Proteomes" id="UP000219546">
    <property type="component" value="Unassembled WGS sequence"/>
</dbReference>